<dbReference type="Proteomes" id="UP000216207">
    <property type="component" value="Unassembled WGS sequence"/>
</dbReference>
<dbReference type="RefSeq" id="WP_095326827.1">
    <property type="nucleotide sequence ID" value="NZ_NPCC01000017.1"/>
</dbReference>
<evidence type="ECO:0000313" key="2">
    <source>
        <dbReference type="EMBL" id="PAE88359.1"/>
    </source>
</evidence>
<dbReference type="GO" id="GO:0016853">
    <property type="term" value="F:isomerase activity"/>
    <property type="evidence" value="ECO:0007669"/>
    <property type="project" value="UniProtKB-KW"/>
</dbReference>
<dbReference type="Gene3D" id="3.20.20.150">
    <property type="entry name" value="Divalent-metal-dependent TIM barrel enzymes"/>
    <property type="match status" value="1"/>
</dbReference>
<dbReference type="Pfam" id="PF01261">
    <property type="entry name" value="AP_endonuc_2"/>
    <property type="match status" value="1"/>
</dbReference>
<evidence type="ECO:0000259" key="1">
    <source>
        <dbReference type="Pfam" id="PF01261"/>
    </source>
</evidence>
<proteinExistence type="predicted"/>
<protein>
    <submittedName>
        <fullName evidence="2">Sugar phosphate isomerase</fullName>
    </submittedName>
</protein>
<dbReference type="SUPFAM" id="SSF51658">
    <property type="entry name" value="Xylose isomerase-like"/>
    <property type="match status" value="1"/>
</dbReference>
<dbReference type="InterPro" id="IPR050312">
    <property type="entry name" value="IolE/XylAMocC-like"/>
</dbReference>
<sequence length="247" mass="27813">MDKWGIALFTLRDELAKDFKGTLAKVKEIGYAGVEFAGFGGHSASEIKAMLEEVGLEAWSSHVPLAQLRESLDDVLAYHKEVGVQYIVCPYLTPEERQAKDDYLKLAKDLETIGNACKEAGIGFCYHNHDFELQTFDGEYALDLLLSQTTEEHVQLECDTYWVEFAGVDAKRYMNQYTGRVPMVHLKDMKATDKSFAEVGEGTLDIKDIIQAGKEAGARYFFVEQDICERSPLESISISFNNIQRLS</sequence>
<name>A0A268NYK5_SHOCL</name>
<dbReference type="InterPro" id="IPR013022">
    <property type="entry name" value="Xyl_isomerase-like_TIM-brl"/>
</dbReference>
<dbReference type="EMBL" id="NPCC01000017">
    <property type="protein sequence ID" value="PAE88359.1"/>
    <property type="molecule type" value="Genomic_DNA"/>
</dbReference>
<reference evidence="2 3" key="1">
    <citation type="submission" date="2017-07" db="EMBL/GenBank/DDBJ databases">
        <title>Isolation and whole genome analysis of endospore-forming bacteria from heroin.</title>
        <authorList>
            <person name="Kalinowski J."/>
            <person name="Ahrens B."/>
            <person name="Al-Dilaimi A."/>
            <person name="Winkler A."/>
            <person name="Wibberg D."/>
            <person name="Schleenbecker U."/>
            <person name="Ruckert C."/>
            <person name="Wolfel R."/>
            <person name="Grass G."/>
        </authorList>
    </citation>
    <scope>NUCLEOTIDE SEQUENCE [LARGE SCALE GENOMIC DNA]</scope>
    <source>
        <strain evidence="2 3">7539</strain>
    </source>
</reference>
<dbReference type="PANTHER" id="PTHR12110">
    <property type="entry name" value="HYDROXYPYRUVATE ISOMERASE"/>
    <property type="match status" value="1"/>
</dbReference>
<evidence type="ECO:0000313" key="3">
    <source>
        <dbReference type="Proteomes" id="UP000216207"/>
    </source>
</evidence>
<gene>
    <name evidence="2" type="ORF">CHH72_13875</name>
</gene>
<dbReference type="InterPro" id="IPR036237">
    <property type="entry name" value="Xyl_isomerase-like_sf"/>
</dbReference>
<feature type="domain" description="Xylose isomerase-like TIM barrel" evidence="1">
    <location>
        <begin position="23"/>
        <end position="224"/>
    </location>
</feature>
<dbReference type="AlphaFoldDB" id="A0A268NYK5"/>
<keyword evidence="2" id="KW-0413">Isomerase</keyword>
<comment type="caution">
    <text evidence="2">The sequence shown here is derived from an EMBL/GenBank/DDBJ whole genome shotgun (WGS) entry which is preliminary data.</text>
</comment>
<dbReference type="PANTHER" id="PTHR12110:SF41">
    <property type="entry name" value="INOSOSE DEHYDRATASE"/>
    <property type="match status" value="1"/>
</dbReference>
<accession>A0A268NYK5</accession>
<organism evidence="2 3">
    <name type="scientific">Shouchella clausii</name>
    <name type="common">Alkalihalobacillus clausii</name>
    <dbReference type="NCBI Taxonomy" id="79880"/>
    <lineage>
        <taxon>Bacteria</taxon>
        <taxon>Bacillati</taxon>
        <taxon>Bacillota</taxon>
        <taxon>Bacilli</taxon>
        <taxon>Bacillales</taxon>
        <taxon>Bacillaceae</taxon>
        <taxon>Shouchella</taxon>
    </lineage>
</organism>